<name>A0A6V7PD93_ANACO</name>
<protein>
    <submittedName>
        <fullName evidence="2">Uncharacterized protein</fullName>
    </submittedName>
</protein>
<keyword evidence="1" id="KW-0472">Membrane</keyword>
<reference evidence="2" key="1">
    <citation type="submission" date="2020-07" db="EMBL/GenBank/DDBJ databases">
        <authorList>
            <person name="Lin J."/>
        </authorList>
    </citation>
    <scope>NUCLEOTIDE SEQUENCE</scope>
</reference>
<keyword evidence="1" id="KW-0812">Transmembrane</keyword>
<sequence>MEIEEKETYRGGLKGYWRRRAYHRLDAAGSDLRRRRRRVERAELGGGERRRRPFWRVRIAPRLRFLRSASPRRWLAKIRDAYVRMMLGFASSAAIGPAGLGYGFGFGFAGDPTGAAFAPQRRKEYDEKVLVEIYRSILAQGPIVAAATAGVGAGVGVAVGAGALEIVPATTGR</sequence>
<feature type="transmembrane region" description="Helical" evidence="1">
    <location>
        <begin position="143"/>
        <end position="167"/>
    </location>
</feature>
<dbReference type="AlphaFoldDB" id="A0A6V7PD93"/>
<gene>
    <name evidence="2" type="ORF">CB5_LOCUS11737</name>
</gene>
<dbReference type="PANTHER" id="PTHR33702">
    <property type="entry name" value="BNAA09G40010D PROTEIN"/>
    <property type="match status" value="1"/>
</dbReference>
<dbReference type="EMBL" id="LR862147">
    <property type="protein sequence ID" value="CAD1828526.1"/>
    <property type="molecule type" value="Genomic_DNA"/>
</dbReference>
<evidence type="ECO:0000313" key="2">
    <source>
        <dbReference type="EMBL" id="CAD1828526.1"/>
    </source>
</evidence>
<feature type="transmembrane region" description="Helical" evidence="1">
    <location>
        <begin position="81"/>
        <end position="104"/>
    </location>
</feature>
<organism evidence="2">
    <name type="scientific">Ananas comosus var. bracteatus</name>
    <name type="common">red pineapple</name>
    <dbReference type="NCBI Taxonomy" id="296719"/>
    <lineage>
        <taxon>Eukaryota</taxon>
        <taxon>Viridiplantae</taxon>
        <taxon>Streptophyta</taxon>
        <taxon>Embryophyta</taxon>
        <taxon>Tracheophyta</taxon>
        <taxon>Spermatophyta</taxon>
        <taxon>Magnoliopsida</taxon>
        <taxon>Liliopsida</taxon>
        <taxon>Poales</taxon>
        <taxon>Bromeliaceae</taxon>
        <taxon>Bromelioideae</taxon>
        <taxon>Ananas</taxon>
    </lineage>
</organism>
<proteinExistence type="predicted"/>
<evidence type="ECO:0000256" key="1">
    <source>
        <dbReference type="SAM" id="Phobius"/>
    </source>
</evidence>
<accession>A0A6V7PD93</accession>
<keyword evidence="1" id="KW-1133">Transmembrane helix</keyword>
<dbReference type="PANTHER" id="PTHR33702:SF5">
    <property type="entry name" value="OS01G0308600 PROTEIN"/>
    <property type="match status" value="1"/>
</dbReference>